<proteinExistence type="predicted"/>
<name>A0AAV4VQN7_CAEEX</name>
<reference evidence="5 6" key="1">
    <citation type="submission" date="2021-06" db="EMBL/GenBank/DDBJ databases">
        <title>Caerostris extrusa draft genome.</title>
        <authorList>
            <person name="Kono N."/>
            <person name="Arakawa K."/>
        </authorList>
    </citation>
    <scope>NUCLEOTIDE SEQUENCE [LARGE SCALE GENOMIC DNA]</scope>
</reference>
<dbReference type="GO" id="GO:0043005">
    <property type="term" value="C:neuron projection"/>
    <property type="evidence" value="ECO:0007669"/>
    <property type="project" value="TreeGrafter"/>
</dbReference>
<dbReference type="InterPro" id="IPR051170">
    <property type="entry name" value="Neural/epithelial_adhesion"/>
</dbReference>
<dbReference type="InterPro" id="IPR036179">
    <property type="entry name" value="Ig-like_dom_sf"/>
</dbReference>
<dbReference type="InterPro" id="IPR007110">
    <property type="entry name" value="Ig-like_dom"/>
</dbReference>
<evidence type="ECO:0000259" key="4">
    <source>
        <dbReference type="PROSITE" id="PS50835"/>
    </source>
</evidence>
<keyword evidence="3" id="KW-0393">Immunoglobulin domain</keyword>
<evidence type="ECO:0000313" key="6">
    <source>
        <dbReference type="Proteomes" id="UP001054945"/>
    </source>
</evidence>
<evidence type="ECO:0000313" key="5">
    <source>
        <dbReference type="EMBL" id="GIY72700.1"/>
    </source>
</evidence>
<evidence type="ECO:0000256" key="2">
    <source>
        <dbReference type="ARBA" id="ARBA00023157"/>
    </source>
</evidence>
<evidence type="ECO:0000256" key="1">
    <source>
        <dbReference type="ARBA" id="ARBA00022737"/>
    </source>
</evidence>
<feature type="domain" description="Ig-like" evidence="4">
    <location>
        <begin position="27"/>
        <end position="82"/>
    </location>
</feature>
<accession>A0AAV4VQN7</accession>
<dbReference type="PROSITE" id="PS50835">
    <property type="entry name" value="IG_LIKE"/>
    <property type="match status" value="1"/>
</dbReference>
<keyword evidence="2" id="KW-1015">Disulfide bond</keyword>
<keyword evidence="6" id="KW-1185">Reference proteome</keyword>
<evidence type="ECO:0000256" key="3">
    <source>
        <dbReference type="ARBA" id="ARBA00023319"/>
    </source>
</evidence>
<comment type="caution">
    <text evidence="5">The sequence shown here is derived from an EMBL/GenBank/DDBJ whole genome shotgun (WGS) entry which is preliminary data.</text>
</comment>
<organism evidence="5 6">
    <name type="scientific">Caerostris extrusa</name>
    <name type="common">Bark spider</name>
    <name type="synonym">Caerostris bankana</name>
    <dbReference type="NCBI Taxonomy" id="172846"/>
    <lineage>
        <taxon>Eukaryota</taxon>
        <taxon>Metazoa</taxon>
        <taxon>Ecdysozoa</taxon>
        <taxon>Arthropoda</taxon>
        <taxon>Chelicerata</taxon>
        <taxon>Arachnida</taxon>
        <taxon>Araneae</taxon>
        <taxon>Araneomorphae</taxon>
        <taxon>Entelegynae</taxon>
        <taxon>Araneoidea</taxon>
        <taxon>Araneidae</taxon>
        <taxon>Caerostris</taxon>
    </lineage>
</organism>
<dbReference type="Proteomes" id="UP001054945">
    <property type="component" value="Unassembled WGS sequence"/>
</dbReference>
<dbReference type="SUPFAM" id="SSF48726">
    <property type="entry name" value="Immunoglobulin"/>
    <property type="match status" value="1"/>
</dbReference>
<protein>
    <submittedName>
        <fullName evidence="5">Lachesin</fullName>
    </submittedName>
</protein>
<gene>
    <name evidence="5" type="primary">Lac_3</name>
    <name evidence="5" type="ORF">CEXT_57831</name>
</gene>
<dbReference type="PANTHER" id="PTHR12231:SF253">
    <property type="entry name" value="DPR-INTERACTING PROTEIN ETA, ISOFORM B-RELATED"/>
    <property type="match status" value="1"/>
</dbReference>
<dbReference type="EMBL" id="BPLR01014981">
    <property type="protein sequence ID" value="GIY72700.1"/>
    <property type="molecule type" value="Genomic_DNA"/>
</dbReference>
<dbReference type="AlphaFoldDB" id="A0AAV4VQN7"/>
<dbReference type="Pfam" id="PF13927">
    <property type="entry name" value="Ig_3"/>
    <property type="match status" value="1"/>
</dbReference>
<dbReference type="PANTHER" id="PTHR12231">
    <property type="entry name" value="CTX-RELATED TYPE I TRANSMEMBRANE PROTEIN"/>
    <property type="match status" value="1"/>
</dbReference>
<sequence length="82" mass="9198">MWGLCILQRNAAREDRSFCTVLNISSPDIQEEGSSSDVIVREGANVTLTCKAVGYPTPNITWRREDNEPIPLGAWQGKEIHR</sequence>
<dbReference type="InterPro" id="IPR013783">
    <property type="entry name" value="Ig-like_fold"/>
</dbReference>
<dbReference type="Gene3D" id="2.60.40.10">
    <property type="entry name" value="Immunoglobulins"/>
    <property type="match status" value="1"/>
</dbReference>
<keyword evidence="1" id="KW-0677">Repeat</keyword>